<feature type="transmembrane region" description="Helical" evidence="5">
    <location>
        <begin position="194"/>
        <end position="213"/>
    </location>
</feature>
<evidence type="ECO:0000256" key="5">
    <source>
        <dbReference type="SAM" id="Phobius"/>
    </source>
</evidence>
<sequence>MSDNFSNHNIINDNVSRTWIKIEFSLFLIGQIVSIPCYIFVLYHFLAHKITRRALHNHVIIILLIYNFIDLTVDLSLTMTYSLFDIVSPFSPIVCLLWQFIDYGIWYGTISLMFWASVERHILVFHSNIIRTKQRRIILHYIPLLFFSLYTPILYFYLIFLYPCDHVFLSTHVRCGSLCYFYLAPIWFIYYDTLAHYTMPILLITLFSSILILRFIKQKSRLKQAIKWRQCRKMIIQLSLVSISYLVFDLPYIIIVIVQSSGYPNFGSEIITPYISHLVYVPPIVVPYATLLSLPRLKHKLRSLLIWKRNRRIIAPITVVQ</sequence>
<feature type="transmembrane region" description="Helical" evidence="5">
    <location>
        <begin position="137"/>
        <end position="160"/>
    </location>
</feature>
<comment type="subcellular location">
    <subcellularLocation>
        <location evidence="1">Membrane</location>
    </subcellularLocation>
</comment>
<evidence type="ECO:0000256" key="2">
    <source>
        <dbReference type="ARBA" id="ARBA00022692"/>
    </source>
</evidence>
<keyword evidence="2 5" id="KW-0812">Transmembrane</keyword>
<gene>
    <name evidence="7" type="ORF">QVE165_LOCUS5158</name>
</gene>
<comment type="caution">
    <text evidence="7">The sequence shown here is derived from an EMBL/GenBank/DDBJ whole genome shotgun (WGS) entry which is preliminary data.</text>
</comment>
<dbReference type="Gene3D" id="1.20.1070.10">
    <property type="entry name" value="Rhodopsin 7-helix transmembrane proteins"/>
    <property type="match status" value="1"/>
</dbReference>
<dbReference type="Pfam" id="PF00001">
    <property type="entry name" value="7tm_1"/>
    <property type="match status" value="1"/>
</dbReference>
<accession>A0A813U5L8</accession>
<feature type="transmembrane region" description="Helical" evidence="5">
    <location>
        <begin position="96"/>
        <end position="116"/>
    </location>
</feature>
<name>A0A813U5L8_9BILA</name>
<dbReference type="EMBL" id="CAJNOM010000020">
    <property type="protein sequence ID" value="CAF0819063.1"/>
    <property type="molecule type" value="Genomic_DNA"/>
</dbReference>
<dbReference type="SUPFAM" id="SSF81321">
    <property type="entry name" value="Family A G protein-coupled receptor-like"/>
    <property type="match status" value="1"/>
</dbReference>
<organism evidence="7 8">
    <name type="scientific">Adineta steineri</name>
    <dbReference type="NCBI Taxonomy" id="433720"/>
    <lineage>
        <taxon>Eukaryota</taxon>
        <taxon>Metazoa</taxon>
        <taxon>Spiralia</taxon>
        <taxon>Gnathifera</taxon>
        <taxon>Rotifera</taxon>
        <taxon>Eurotatoria</taxon>
        <taxon>Bdelloidea</taxon>
        <taxon>Adinetida</taxon>
        <taxon>Adinetidae</taxon>
        <taxon>Adineta</taxon>
    </lineage>
</organism>
<feature type="transmembrane region" description="Helical" evidence="5">
    <location>
        <begin position="24"/>
        <end position="47"/>
    </location>
</feature>
<dbReference type="OrthoDB" id="9997021at2759"/>
<evidence type="ECO:0000313" key="7">
    <source>
        <dbReference type="EMBL" id="CAF0819063.1"/>
    </source>
</evidence>
<protein>
    <recommendedName>
        <fullName evidence="6">G-protein coupled receptors family 1 profile domain-containing protein</fullName>
    </recommendedName>
</protein>
<keyword evidence="4 5" id="KW-0472">Membrane</keyword>
<keyword evidence="8" id="KW-1185">Reference proteome</keyword>
<dbReference type="InterPro" id="IPR000276">
    <property type="entry name" value="GPCR_Rhodpsn"/>
</dbReference>
<feature type="transmembrane region" description="Helical" evidence="5">
    <location>
        <begin position="274"/>
        <end position="294"/>
    </location>
</feature>
<feature type="transmembrane region" description="Helical" evidence="5">
    <location>
        <begin position="59"/>
        <end position="84"/>
    </location>
</feature>
<evidence type="ECO:0000259" key="6">
    <source>
        <dbReference type="PROSITE" id="PS50262"/>
    </source>
</evidence>
<dbReference type="Proteomes" id="UP000663832">
    <property type="component" value="Unassembled WGS sequence"/>
</dbReference>
<feature type="domain" description="G-protein coupled receptors family 1 profile" evidence="6">
    <location>
        <begin position="37"/>
        <end position="290"/>
    </location>
</feature>
<dbReference type="InterPro" id="IPR017452">
    <property type="entry name" value="GPCR_Rhodpsn_7TM"/>
</dbReference>
<proteinExistence type="predicted"/>
<feature type="transmembrane region" description="Helical" evidence="5">
    <location>
        <begin position="234"/>
        <end position="254"/>
    </location>
</feature>
<evidence type="ECO:0000313" key="8">
    <source>
        <dbReference type="Proteomes" id="UP000663832"/>
    </source>
</evidence>
<dbReference type="GO" id="GO:0016020">
    <property type="term" value="C:membrane"/>
    <property type="evidence" value="ECO:0007669"/>
    <property type="project" value="UniProtKB-SubCell"/>
</dbReference>
<keyword evidence="3 5" id="KW-1133">Transmembrane helix</keyword>
<dbReference type="PROSITE" id="PS50262">
    <property type="entry name" value="G_PROTEIN_RECEP_F1_2"/>
    <property type="match status" value="1"/>
</dbReference>
<evidence type="ECO:0000256" key="4">
    <source>
        <dbReference type="ARBA" id="ARBA00023136"/>
    </source>
</evidence>
<dbReference type="AlphaFoldDB" id="A0A813U5L8"/>
<dbReference type="GO" id="GO:0004930">
    <property type="term" value="F:G protein-coupled receptor activity"/>
    <property type="evidence" value="ECO:0007669"/>
    <property type="project" value="InterPro"/>
</dbReference>
<evidence type="ECO:0000256" key="1">
    <source>
        <dbReference type="ARBA" id="ARBA00004370"/>
    </source>
</evidence>
<evidence type="ECO:0000256" key="3">
    <source>
        <dbReference type="ARBA" id="ARBA00022989"/>
    </source>
</evidence>
<reference evidence="7" key="1">
    <citation type="submission" date="2021-02" db="EMBL/GenBank/DDBJ databases">
        <authorList>
            <person name="Nowell W R."/>
        </authorList>
    </citation>
    <scope>NUCLEOTIDE SEQUENCE</scope>
</reference>